<dbReference type="AlphaFoldDB" id="A0A0H3J1G6"/>
<dbReference type="EMBL" id="CP001340">
    <property type="protein sequence ID" value="AHI88520.1"/>
    <property type="molecule type" value="Genomic_DNA"/>
</dbReference>
<protein>
    <submittedName>
        <fullName evidence="1">Uncharacterized protein</fullName>
    </submittedName>
</protein>
<gene>
    <name evidence="1" type="ordered locus">CCNA_03918</name>
</gene>
<dbReference type="GeneID" id="18668799"/>
<dbReference type="RefSeq" id="WP_024265535.1">
    <property type="nucleotide sequence ID" value="NC_011916.1"/>
</dbReference>
<evidence type="ECO:0000313" key="2">
    <source>
        <dbReference type="Proteomes" id="UP000001364"/>
    </source>
</evidence>
<dbReference type="Proteomes" id="UP000001364">
    <property type="component" value="Chromosome"/>
</dbReference>
<name>A0A0H3J1G6_CAUVN</name>
<accession>A0A0H3J1G6</accession>
<dbReference type="HOGENOM" id="CLU_3214009_0_0_5"/>
<sequence length="44" mass="4755">MDVILATHPSSTFAMSAVRKPSLRPNAPPKRKGADLAIRALRLV</sequence>
<proteinExistence type="predicted"/>
<reference evidence="1 2" key="1">
    <citation type="journal article" date="2010" name="J. Bacteriol.">
        <title>The genetic basis of laboratory adaptation in Caulobacter crescentus.</title>
        <authorList>
            <person name="Marks M.E."/>
            <person name="Castro-Rojas C.M."/>
            <person name="Teiling C."/>
            <person name="Du L."/>
            <person name="Kapatral V."/>
            <person name="Walunas T.L."/>
            <person name="Crosson S."/>
        </authorList>
    </citation>
    <scope>NUCLEOTIDE SEQUENCE [LARGE SCALE GENOMIC DNA]</scope>
    <source>
        <strain evidence="2">NA1000 / CB15N</strain>
    </source>
</reference>
<evidence type="ECO:0000313" key="1">
    <source>
        <dbReference type="EMBL" id="AHI88520.1"/>
    </source>
</evidence>
<keyword evidence="2" id="KW-1185">Reference proteome</keyword>
<organism evidence="1 2">
    <name type="scientific">Caulobacter vibrioides (strain NA1000 / CB15N)</name>
    <name type="common">Caulobacter crescentus</name>
    <dbReference type="NCBI Taxonomy" id="565050"/>
    <lineage>
        <taxon>Bacteria</taxon>
        <taxon>Pseudomonadati</taxon>
        <taxon>Pseudomonadota</taxon>
        <taxon>Alphaproteobacteria</taxon>
        <taxon>Caulobacterales</taxon>
        <taxon>Caulobacteraceae</taxon>
        <taxon>Caulobacter</taxon>
    </lineage>
</organism>
<dbReference type="KEGG" id="ccs:CCNA_03918"/>
<dbReference type="RefSeq" id="YP_009020489.1">
    <property type="nucleotide sequence ID" value="NC_011916.1"/>
</dbReference>